<sequence length="197" mass="21476">MVRISRKIGVCAVIAASVLLAGCESNLGNLFGYQRGGPDEFSVVKRAPLTLPPDFGLRAPDPNADELNRVTPRATARASLIGNDLTPRQQQRLVREKVAQGSSPGEIALLAKANALNADPEIRQIVDDESASLARENESFVDDLLFWKEDKLPGDVVDPEGESKRLQENSSLGRPVTEGQTPTITTQTEEPLFKWPF</sequence>
<reference evidence="4" key="1">
    <citation type="submission" date="2019-01" db="EMBL/GenBank/DDBJ databases">
        <title>Gri0909 isolated from a small marine red alga.</title>
        <authorList>
            <person name="Kim J."/>
            <person name="Jeong S.E."/>
            <person name="Jeon C.O."/>
        </authorList>
    </citation>
    <scope>NUCLEOTIDE SEQUENCE [LARGE SCALE GENOMIC DNA]</scope>
    <source>
        <strain evidence="4">Gri0909</strain>
    </source>
</reference>
<evidence type="ECO:0000313" key="3">
    <source>
        <dbReference type="EMBL" id="RVU38007.1"/>
    </source>
</evidence>
<feature type="compositionally biased region" description="Low complexity" evidence="1">
    <location>
        <begin position="177"/>
        <end position="190"/>
    </location>
</feature>
<dbReference type="Pfam" id="PF11233">
    <property type="entry name" value="DUF3035"/>
    <property type="match status" value="1"/>
</dbReference>
<dbReference type="OrthoDB" id="8478256at2"/>
<dbReference type="AlphaFoldDB" id="A0A3S2VNQ5"/>
<evidence type="ECO:0000313" key="4">
    <source>
        <dbReference type="Proteomes" id="UP000287447"/>
    </source>
</evidence>
<name>A0A3S2VNQ5_9PROT</name>
<evidence type="ECO:0000256" key="2">
    <source>
        <dbReference type="SAM" id="SignalP"/>
    </source>
</evidence>
<dbReference type="EMBL" id="SADE01000001">
    <property type="protein sequence ID" value="RVU38007.1"/>
    <property type="molecule type" value="Genomic_DNA"/>
</dbReference>
<keyword evidence="2" id="KW-0732">Signal</keyword>
<evidence type="ECO:0000256" key="1">
    <source>
        <dbReference type="SAM" id="MobiDB-lite"/>
    </source>
</evidence>
<dbReference type="InterPro" id="IPR021395">
    <property type="entry name" value="DUF3035"/>
</dbReference>
<keyword evidence="4" id="KW-1185">Reference proteome</keyword>
<gene>
    <name evidence="3" type="ORF">EOI86_01500</name>
</gene>
<accession>A0A3S2VNQ5</accession>
<protein>
    <submittedName>
        <fullName evidence="3">DUF3035 domain-containing protein</fullName>
    </submittedName>
</protein>
<dbReference type="Proteomes" id="UP000287447">
    <property type="component" value="Unassembled WGS sequence"/>
</dbReference>
<comment type="caution">
    <text evidence="3">The sequence shown here is derived from an EMBL/GenBank/DDBJ whole genome shotgun (WGS) entry which is preliminary data.</text>
</comment>
<dbReference type="PROSITE" id="PS51257">
    <property type="entry name" value="PROKAR_LIPOPROTEIN"/>
    <property type="match status" value="1"/>
</dbReference>
<feature type="signal peptide" evidence="2">
    <location>
        <begin position="1"/>
        <end position="21"/>
    </location>
</feature>
<organism evidence="3 4">
    <name type="scientific">Hwanghaeella grinnelliae</name>
    <dbReference type="NCBI Taxonomy" id="2500179"/>
    <lineage>
        <taxon>Bacteria</taxon>
        <taxon>Pseudomonadati</taxon>
        <taxon>Pseudomonadota</taxon>
        <taxon>Alphaproteobacteria</taxon>
        <taxon>Rhodospirillales</taxon>
        <taxon>Rhodospirillaceae</taxon>
        <taxon>Hwanghaeella</taxon>
    </lineage>
</organism>
<feature type="region of interest" description="Disordered" evidence="1">
    <location>
        <begin position="156"/>
        <end position="197"/>
    </location>
</feature>
<proteinExistence type="predicted"/>
<feature type="chain" id="PRO_5018787775" evidence="2">
    <location>
        <begin position="22"/>
        <end position="197"/>
    </location>
</feature>